<comment type="caution">
    <text evidence="3">The sequence shown here is derived from an EMBL/GenBank/DDBJ whole genome shotgun (WGS) entry which is preliminary data.</text>
</comment>
<dbReference type="EC" id="3.2.2.20" evidence="3"/>
<dbReference type="EMBL" id="JAJA02000001">
    <property type="protein sequence ID" value="KWS04223.1"/>
    <property type="molecule type" value="Genomic_DNA"/>
</dbReference>
<protein>
    <submittedName>
        <fullName evidence="3">DNA-3-methyladenine glycosylase</fullName>
        <ecNumber evidence="3">3.2.2.20</ecNumber>
    </submittedName>
</protein>
<keyword evidence="4" id="KW-1185">Reference proteome</keyword>
<reference evidence="3 4" key="1">
    <citation type="journal article" date="2014" name="Genome Announc.">
        <title>Draft Genome Sequence of Lysobacter capsici AZ78, a Bacterium Antagonistic to Plant-Pathogenic Oomycetes.</title>
        <authorList>
            <person name="Puopolo G."/>
            <person name="Sonego P."/>
            <person name="Engelen K."/>
            <person name="Pertot I."/>
        </authorList>
    </citation>
    <scope>NUCLEOTIDE SEQUENCE [LARGE SCALE GENOMIC DNA]</scope>
    <source>
        <strain evidence="3 4">AZ78</strain>
    </source>
</reference>
<keyword evidence="3" id="KW-0326">Glycosidase</keyword>
<dbReference type="PANTHER" id="PTHR30037">
    <property type="entry name" value="DNA-3-METHYLADENINE GLYCOSYLASE 1"/>
    <property type="match status" value="1"/>
</dbReference>
<sequence length="259" mass="28635">MSGYCNIAPNHPVHGEYHDREYGFPQRDESDLFERLILEINQAGLSWETILRKREGFRRAYDGFVVDKVAAYGQAERLRLLEDAGIIRNRLKVDAAIHNAQVIQGLRASHGGFAQWLDAHQLLDGRPREKADWIKLFKKTFRFTGGEITNEFLMSLSYLPGAHRESCPAYQRIDKLKPYWRRAREQAAALKPASKSAGSTAGKAGDAKAAPAKAVNKTAANKSASKPAPARKAAAKPTASKKPVAKKTASAKPATKKTR</sequence>
<proteinExistence type="predicted"/>
<dbReference type="Proteomes" id="UP000023435">
    <property type="component" value="Unassembled WGS sequence"/>
</dbReference>
<dbReference type="Pfam" id="PF03352">
    <property type="entry name" value="Adenine_glyco"/>
    <property type="match status" value="1"/>
</dbReference>
<evidence type="ECO:0000313" key="4">
    <source>
        <dbReference type="Proteomes" id="UP000023435"/>
    </source>
</evidence>
<evidence type="ECO:0000256" key="1">
    <source>
        <dbReference type="PIRSR" id="PIRSR605019-1"/>
    </source>
</evidence>
<dbReference type="SUPFAM" id="SSF48150">
    <property type="entry name" value="DNA-glycosylase"/>
    <property type="match status" value="1"/>
</dbReference>
<keyword evidence="3" id="KW-0378">Hydrolase</keyword>
<dbReference type="GO" id="GO:0046872">
    <property type="term" value="F:metal ion binding"/>
    <property type="evidence" value="ECO:0007669"/>
    <property type="project" value="UniProtKB-KW"/>
</dbReference>
<keyword evidence="1" id="KW-0862">Zinc</keyword>
<name>A0A120AG95_9GAMM</name>
<organism evidence="3 4">
    <name type="scientific">Lysobacter capsici AZ78</name>
    <dbReference type="NCBI Taxonomy" id="1444315"/>
    <lineage>
        <taxon>Bacteria</taxon>
        <taxon>Pseudomonadati</taxon>
        <taxon>Pseudomonadota</taxon>
        <taxon>Gammaproteobacteria</taxon>
        <taxon>Lysobacterales</taxon>
        <taxon>Lysobacteraceae</taxon>
        <taxon>Lysobacter</taxon>
    </lineage>
</organism>
<gene>
    <name evidence="3" type="ORF">AZ78_1772</name>
</gene>
<dbReference type="InterPro" id="IPR011257">
    <property type="entry name" value="DNA_glycosylase"/>
</dbReference>
<dbReference type="InterPro" id="IPR005019">
    <property type="entry name" value="Adenine_glyco"/>
</dbReference>
<feature type="binding site" evidence="1">
    <location>
        <position position="5"/>
    </location>
    <ligand>
        <name>Zn(2+)</name>
        <dbReference type="ChEBI" id="CHEBI:29105"/>
    </ligand>
</feature>
<dbReference type="AlphaFoldDB" id="A0A120AG95"/>
<dbReference type="GO" id="GO:0006284">
    <property type="term" value="P:base-excision repair"/>
    <property type="evidence" value="ECO:0007669"/>
    <property type="project" value="InterPro"/>
</dbReference>
<evidence type="ECO:0000256" key="2">
    <source>
        <dbReference type="SAM" id="MobiDB-lite"/>
    </source>
</evidence>
<dbReference type="GO" id="GO:0008725">
    <property type="term" value="F:DNA-3-methyladenine glycosylase activity"/>
    <property type="evidence" value="ECO:0007669"/>
    <property type="project" value="UniProtKB-EC"/>
</dbReference>
<dbReference type="PANTHER" id="PTHR30037:SF4">
    <property type="entry name" value="DNA-3-METHYLADENINE GLYCOSYLASE I"/>
    <property type="match status" value="1"/>
</dbReference>
<feature type="region of interest" description="Disordered" evidence="2">
    <location>
        <begin position="187"/>
        <end position="259"/>
    </location>
</feature>
<dbReference type="InterPro" id="IPR052891">
    <property type="entry name" value="DNA-3mA_glycosylase"/>
</dbReference>
<accession>A0A120AG95</accession>
<dbReference type="Gene3D" id="1.10.340.30">
    <property type="entry name" value="Hypothetical protein, domain 2"/>
    <property type="match status" value="1"/>
</dbReference>
<evidence type="ECO:0000313" key="3">
    <source>
        <dbReference type="EMBL" id="KWS04223.1"/>
    </source>
</evidence>
<feature type="compositionally biased region" description="Low complexity" evidence="2">
    <location>
        <begin position="191"/>
        <end position="253"/>
    </location>
</feature>
<feature type="binding site" evidence="1">
    <location>
        <position position="18"/>
    </location>
    <ligand>
        <name>Zn(2+)</name>
        <dbReference type="ChEBI" id="CHEBI:29105"/>
    </ligand>
</feature>
<keyword evidence="1" id="KW-0479">Metal-binding</keyword>